<feature type="domain" description="DprA winged helix" evidence="3">
    <location>
        <begin position="313"/>
        <end position="368"/>
    </location>
</feature>
<dbReference type="GO" id="GO:0009294">
    <property type="term" value="P:DNA-mediated transformation"/>
    <property type="evidence" value="ECO:0007669"/>
    <property type="project" value="InterPro"/>
</dbReference>
<dbReference type="OrthoDB" id="9785707at2"/>
<organism evidence="4 5">
    <name type="scientific">Kinneretia aquatilis</name>
    <dbReference type="NCBI Taxonomy" id="2070761"/>
    <lineage>
        <taxon>Bacteria</taxon>
        <taxon>Pseudomonadati</taxon>
        <taxon>Pseudomonadota</taxon>
        <taxon>Betaproteobacteria</taxon>
        <taxon>Burkholderiales</taxon>
        <taxon>Sphaerotilaceae</taxon>
        <taxon>Roseateles</taxon>
    </lineage>
</organism>
<dbReference type="Pfam" id="PF17782">
    <property type="entry name" value="WHD_DprA"/>
    <property type="match status" value="1"/>
</dbReference>
<comment type="similarity">
    <text evidence="1">Belongs to the DprA/Smf family.</text>
</comment>
<dbReference type="SUPFAM" id="SSF102405">
    <property type="entry name" value="MCP/YpsA-like"/>
    <property type="match status" value="1"/>
</dbReference>
<evidence type="ECO:0000259" key="2">
    <source>
        <dbReference type="Pfam" id="PF02481"/>
    </source>
</evidence>
<dbReference type="RefSeq" id="WP_102768295.1">
    <property type="nucleotide sequence ID" value="NZ_POSP01000003.1"/>
</dbReference>
<proteinExistence type="inferred from homology"/>
<dbReference type="NCBIfam" id="TIGR00732">
    <property type="entry name" value="dprA"/>
    <property type="match status" value="1"/>
</dbReference>
<dbReference type="InterPro" id="IPR057666">
    <property type="entry name" value="DrpA_SLOG"/>
</dbReference>
<evidence type="ECO:0000256" key="1">
    <source>
        <dbReference type="ARBA" id="ARBA00006525"/>
    </source>
</evidence>
<evidence type="ECO:0000313" key="4">
    <source>
        <dbReference type="EMBL" id="PND38376.1"/>
    </source>
</evidence>
<keyword evidence="5" id="KW-1185">Reference proteome</keyword>
<evidence type="ECO:0000259" key="3">
    <source>
        <dbReference type="Pfam" id="PF17782"/>
    </source>
</evidence>
<dbReference type="Proteomes" id="UP000235916">
    <property type="component" value="Unassembled WGS sequence"/>
</dbReference>
<feature type="domain" description="Smf/DprA SLOG" evidence="2">
    <location>
        <begin position="83"/>
        <end position="291"/>
    </location>
</feature>
<reference evidence="4 5" key="1">
    <citation type="submission" date="2018-01" db="EMBL/GenBank/DDBJ databases">
        <title>Draft genome sequence of Paucibacter aquatile CR182 isolated from freshwater of the Nakdong River.</title>
        <authorList>
            <person name="Choi A."/>
            <person name="Chung E.J."/>
        </authorList>
    </citation>
    <scope>NUCLEOTIDE SEQUENCE [LARGE SCALE GENOMIC DNA]</scope>
    <source>
        <strain evidence="4 5">CR182</strain>
    </source>
</reference>
<dbReference type="PANTHER" id="PTHR43022:SF1">
    <property type="entry name" value="PROTEIN SMF"/>
    <property type="match status" value="1"/>
</dbReference>
<dbReference type="InterPro" id="IPR036388">
    <property type="entry name" value="WH-like_DNA-bd_sf"/>
</dbReference>
<dbReference type="Pfam" id="PF02481">
    <property type="entry name" value="DNA_processg_A"/>
    <property type="match status" value="1"/>
</dbReference>
<protein>
    <submittedName>
        <fullName evidence="4">DNA-protecting protein DprA</fullName>
    </submittedName>
</protein>
<sequence length="376" mass="39883">MWDRDELGAWLRLLESPGIGLDTARRLLLSLGSPQAVFDLPGAAWQDLLTPKQRESLSRPPEHLDAALDGTWAWLQADPSHQILLLGDADYPPQLMATADPPLLLYLQGRRELLRSPCLAVVGSRNPTAQGRDNARAFARELAQAGLCITSGLALGVDGAAHQGALAAGGATIAVMGTGFDQIYPRRHQALAAQISEQGLILSEYTWGMPGLASNFPRRNRLIAGLSLGTLVVEAALPSGSLITARLASEAGREVFAIPGSIHSPMSRGCHALIRQGAKLVETAQDVLEELPPGSWPGSPVATSSMQPSAPFEALDCSPAQRQVLELMGFDPIGLDALQARGGWPVAELSAHLLELELNGAIGRLPGQQFQRRGGA</sequence>
<evidence type="ECO:0000313" key="5">
    <source>
        <dbReference type="Proteomes" id="UP000235916"/>
    </source>
</evidence>
<comment type="caution">
    <text evidence="4">The sequence shown here is derived from an EMBL/GenBank/DDBJ whole genome shotgun (WGS) entry which is preliminary data.</text>
</comment>
<accession>A0A2N8KY46</accession>
<dbReference type="InterPro" id="IPR041614">
    <property type="entry name" value="DprA_WH"/>
</dbReference>
<gene>
    <name evidence="4" type="primary">dprA</name>
    <name evidence="4" type="ORF">C1O66_13145</name>
</gene>
<dbReference type="InterPro" id="IPR003488">
    <property type="entry name" value="DprA"/>
</dbReference>
<dbReference type="Gene3D" id="1.10.10.10">
    <property type="entry name" value="Winged helix-like DNA-binding domain superfamily/Winged helix DNA-binding domain"/>
    <property type="match status" value="1"/>
</dbReference>
<dbReference type="EMBL" id="POSP01000003">
    <property type="protein sequence ID" value="PND38376.1"/>
    <property type="molecule type" value="Genomic_DNA"/>
</dbReference>
<name>A0A2N8KY46_9BURK</name>
<dbReference type="PANTHER" id="PTHR43022">
    <property type="entry name" value="PROTEIN SMF"/>
    <property type="match status" value="1"/>
</dbReference>
<dbReference type="Gene3D" id="3.40.50.450">
    <property type="match status" value="1"/>
</dbReference>
<dbReference type="AlphaFoldDB" id="A0A2N8KY46"/>